<dbReference type="SUPFAM" id="SSF56925">
    <property type="entry name" value="OMPA-like"/>
    <property type="match status" value="1"/>
</dbReference>
<dbReference type="PROSITE" id="PS00695">
    <property type="entry name" value="ENT_VIR_OMP_2"/>
    <property type="match status" value="1"/>
</dbReference>
<dbReference type="Gene3D" id="2.40.160.20">
    <property type="match status" value="1"/>
</dbReference>
<feature type="domain" description="Outer membrane protein beta-barrel" evidence="3">
    <location>
        <begin position="33"/>
        <end position="184"/>
    </location>
</feature>
<dbReference type="eggNOG" id="COG3637">
    <property type="taxonomic scope" value="Bacteria"/>
</dbReference>
<evidence type="ECO:0000256" key="2">
    <source>
        <dbReference type="SAM" id="SignalP"/>
    </source>
</evidence>
<dbReference type="EMBL" id="JRLW01000008">
    <property type="protein sequence ID" value="KGO89520.1"/>
    <property type="molecule type" value="Genomic_DNA"/>
</dbReference>
<dbReference type="RefSeq" id="WP_026979318.1">
    <property type="nucleotide sequence ID" value="NZ_AUCZ01000003.1"/>
</dbReference>
<keyword evidence="5" id="KW-1185">Reference proteome</keyword>
<dbReference type="AlphaFoldDB" id="A0A0A2MMK3"/>
<comment type="caution">
    <text evidence="4">The sequence shown here is derived from an EMBL/GenBank/DDBJ whole genome shotgun (WGS) entry which is preliminary data.</text>
</comment>
<protein>
    <recommendedName>
        <fullName evidence="3">Outer membrane protein beta-barrel domain-containing protein</fullName>
    </recommendedName>
</protein>
<proteinExistence type="predicted"/>
<evidence type="ECO:0000313" key="5">
    <source>
        <dbReference type="Proteomes" id="UP000030121"/>
    </source>
</evidence>
<dbReference type="OrthoDB" id="947434at2"/>
<reference evidence="4 5" key="1">
    <citation type="submission" date="2013-09" db="EMBL/GenBank/DDBJ databases">
        <authorList>
            <person name="Zeng Z."/>
            <person name="Chen C."/>
        </authorList>
    </citation>
    <scope>NUCLEOTIDE SEQUENCE [LARGE SCALE GENOMIC DNA]</scope>
    <source>
        <strain evidence="4 5">GH29-5</strain>
    </source>
</reference>
<dbReference type="Pfam" id="PF13505">
    <property type="entry name" value="OMP_b-brl"/>
    <property type="match status" value="1"/>
</dbReference>
<organism evidence="4 5">
    <name type="scientific">Flavobacterium suncheonense GH29-5 = DSM 17707</name>
    <dbReference type="NCBI Taxonomy" id="1121899"/>
    <lineage>
        <taxon>Bacteria</taxon>
        <taxon>Pseudomonadati</taxon>
        <taxon>Bacteroidota</taxon>
        <taxon>Flavobacteriia</taxon>
        <taxon>Flavobacteriales</taxon>
        <taxon>Flavobacteriaceae</taxon>
        <taxon>Flavobacterium</taxon>
    </lineage>
</organism>
<accession>A0A0A2MMK3</accession>
<dbReference type="InterPro" id="IPR027385">
    <property type="entry name" value="Beta-barrel_OMP"/>
</dbReference>
<evidence type="ECO:0000259" key="3">
    <source>
        <dbReference type="Pfam" id="PF13505"/>
    </source>
</evidence>
<dbReference type="InterPro" id="IPR011250">
    <property type="entry name" value="OMP/PagP_B-barrel"/>
</dbReference>
<evidence type="ECO:0000256" key="1">
    <source>
        <dbReference type="ARBA" id="ARBA00022729"/>
    </source>
</evidence>
<sequence>MKKQLLFLMAGLGFSVVSFAQDGKSGGSGMADDVRFGPKAGVTFTNFTGDGDSDGKTGFFVGGFADISISEKFHIQPEVLYSSEGADKASIDYIRIPVMAKYYVAEGFNLQAGPNIGFKVATENDAVDESTKSTDFGLGLGAAYDLPMGLIIEARYNLGLANISDVSGFDSKNTGFQIGLGYKF</sequence>
<dbReference type="InterPro" id="IPR000758">
    <property type="entry name" value="Enterovir_OMP"/>
</dbReference>
<feature type="chain" id="PRO_5002003436" description="Outer membrane protein beta-barrel domain-containing protein" evidence="2">
    <location>
        <begin position="21"/>
        <end position="184"/>
    </location>
</feature>
<dbReference type="STRING" id="1121899.GCA_000430025_00527"/>
<dbReference type="GO" id="GO:0044384">
    <property type="term" value="C:host outer membrane"/>
    <property type="evidence" value="ECO:0007669"/>
    <property type="project" value="InterPro"/>
</dbReference>
<keyword evidence="1 2" id="KW-0732">Signal</keyword>
<evidence type="ECO:0000313" key="4">
    <source>
        <dbReference type="EMBL" id="KGO89520.1"/>
    </source>
</evidence>
<name>A0A0A2MMK3_9FLAO</name>
<feature type="signal peptide" evidence="2">
    <location>
        <begin position="1"/>
        <end position="20"/>
    </location>
</feature>
<dbReference type="Proteomes" id="UP000030121">
    <property type="component" value="Unassembled WGS sequence"/>
</dbReference>
<gene>
    <name evidence="4" type="ORF">Q764_07025</name>
</gene>